<keyword evidence="2" id="KW-0812">Transmembrane</keyword>
<evidence type="ECO:0000256" key="2">
    <source>
        <dbReference type="SAM" id="Phobius"/>
    </source>
</evidence>
<dbReference type="RefSeq" id="WP_308710732.1">
    <property type="nucleotide sequence ID" value="NZ_JAVHUY010000002.1"/>
</dbReference>
<feature type="transmembrane region" description="Helical" evidence="2">
    <location>
        <begin position="61"/>
        <end position="83"/>
    </location>
</feature>
<evidence type="ECO:0000313" key="3">
    <source>
        <dbReference type="EMBL" id="MDQ7903460.1"/>
    </source>
</evidence>
<keyword evidence="2" id="KW-0472">Membrane</keyword>
<protein>
    <recommendedName>
        <fullName evidence="5">Gram-positive cocci surface proteins LPxTG domain-containing protein</fullName>
    </recommendedName>
</protein>
<feature type="region of interest" description="Disordered" evidence="1">
    <location>
        <begin position="1"/>
        <end position="32"/>
    </location>
</feature>
<keyword evidence="2" id="KW-1133">Transmembrane helix</keyword>
<reference evidence="3 4" key="1">
    <citation type="submission" date="2023-08" db="EMBL/GenBank/DDBJ databases">
        <title>Phytohabitans sansha sp. nov., isolated from marine sediment.</title>
        <authorList>
            <person name="Zhao Y."/>
            <person name="Yi K."/>
        </authorList>
    </citation>
    <scope>NUCLEOTIDE SEQUENCE [LARGE SCALE GENOMIC DNA]</scope>
    <source>
        <strain evidence="3 4">ZYX-F-186</strain>
    </source>
</reference>
<evidence type="ECO:0000256" key="1">
    <source>
        <dbReference type="SAM" id="MobiDB-lite"/>
    </source>
</evidence>
<sequence>MTSRKRQVARSIDLTREPNSYSPNDPTFVRAPEPNQLTLNADLEQRRLGLRLKANQSLDDAVTYLLICVGAALLATGPAAAGLGAQAPYWAVLATSAGVCLSALGAGLAFAWRRRRP</sequence>
<dbReference type="Proteomes" id="UP001230908">
    <property type="component" value="Unassembled WGS sequence"/>
</dbReference>
<gene>
    <name evidence="3" type="ORF">RB614_02890</name>
</gene>
<accession>A0ABU0Z8S7</accession>
<keyword evidence="4" id="KW-1185">Reference proteome</keyword>
<proteinExistence type="predicted"/>
<evidence type="ECO:0008006" key="5">
    <source>
        <dbReference type="Google" id="ProtNLM"/>
    </source>
</evidence>
<comment type="caution">
    <text evidence="3">The sequence shown here is derived from an EMBL/GenBank/DDBJ whole genome shotgun (WGS) entry which is preliminary data.</text>
</comment>
<organism evidence="3 4">
    <name type="scientific">Phytohabitans maris</name>
    <dbReference type="NCBI Taxonomy" id="3071409"/>
    <lineage>
        <taxon>Bacteria</taxon>
        <taxon>Bacillati</taxon>
        <taxon>Actinomycetota</taxon>
        <taxon>Actinomycetes</taxon>
        <taxon>Micromonosporales</taxon>
        <taxon>Micromonosporaceae</taxon>
    </lineage>
</organism>
<feature type="transmembrane region" description="Helical" evidence="2">
    <location>
        <begin position="89"/>
        <end position="112"/>
    </location>
</feature>
<evidence type="ECO:0000313" key="4">
    <source>
        <dbReference type="Proteomes" id="UP001230908"/>
    </source>
</evidence>
<name>A0ABU0Z8S7_9ACTN</name>
<dbReference type="EMBL" id="JAVHUY010000002">
    <property type="protein sequence ID" value="MDQ7903460.1"/>
    <property type="molecule type" value="Genomic_DNA"/>
</dbReference>